<keyword evidence="2" id="KW-0547">Nucleotide-binding</keyword>
<feature type="region of interest" description="Disordered" evidence="4">
    <location>
        <begin position="288"/>
        <end position="325"/>
    </location>
</feature>
<evidence type="ECO:0000313" key="8">
    <source>
        <dbReference type="Proteomes" id="UP001595453"/>
    </source>
</evidence>
<comment type="caution">
    <text evidence="7">The sequence shown here is derived from an EMBL/GenBank/DDBJ whole genome shotgun (WGS) entry which is preliminary data.</text>
</comment>
<keyword evidence="7" id="KW-0132">Cell division</keyword>
<dbReference type="SMART" id="SM00865">
    <property type="entry name" value="Tubulin_C"/>
    <property type="match status" value="1"/>
</dbReference>
<dbReference type="PANTHER" id="PTHR30314:SF3">
    <property type="entry name" value="MITOCHONDRIAL DIVISION PROTEIN FSZA"/>
    <property type="match status" value="1"/>
</dbReference>
<dbReference type="CDD" id="cd02201">
    <property type="entry name" value="FtsZ_type1"/>
    <property type="match status" value="1"/>
</dbReference>
<proteinExistence type="inferred from homology"/>
<evidence type="ECO:0000256" key="1">
    <source>
        <dbReference type="ARBA" id="ARBA00009690"/>
    </source>
</evidence>
<dbReference type="InterPro" id="IPR045061">
    <property type="entry name" value="FtsZ/CetZ"/>
</dbReference>
<evidence type="ECO:0000259" key="6">
    <source>
        <dbReference type="SMART" id="SM00865"/>
    </source>
</evidence>
<reference evidence="8" key="1">
    <citation type="journal article" date="2019" name="Int. J. Syst. Evol. Microbiol.">
        <title>The Global Catalogue of Microorganisms (GCM) 10K type strain sequencing project: providing services to taxonomists for standard genome sequencing and annotation.</title>
        <authorList>
            <consortium name="The Broad Institute Genomics Platform"/>
            <consortium name="The Broad Institute Genome Sequencing Center for Infectious Disease"/>
            <person name="Wu L."/>
            <person name="Ma J."/>
        </authorList>
    </citation>
    <scope>NUCLEOTIDE SEQUENCE [LARGE SCALE GENOMIC DNA]</scope>
    <source>
        <strain evidence="8">KCTC 42730</strain>
    </source>
</reference>
<feature type="domain" description="Tubulin/FtsZ 2-layer sandwich" evidence="6">
    <location>
        <begin position="170"/>
        <end position="288"/>
    </location>
</feature>
<dbReference type="RefSeq" id="WP_377121152.1">
    <property type="nucleotide sequence ID" value="NZ_JBHRSD010000008.1"/>
</dbReference>
<dbReference type="Proteomes" id="UP001595453">
    <property type="component" value="Unassembled WGS sequence"/>
</dbReference>
<organism evidence="7 8">
    <name type="scientific">Pseudoalteromonas fenneropenaei</name>
    <dbReference type="NCBI Taxonomy" id="1737459"/>
    <lineage>
        <taxon>Bacteria</taxon>
        <taxon>Pseudomonadati</taxon>
        <taxon>Pseudomonadota</taxon>
        <taxon>Gammaproteobacteria</taxon>
        <taxon>Alteromonadales</taxon>
        <taxon>Pseudoalteromonadaceae</taxon>
        <taxon>Pseudoalteromonas</taxon>
    </lineage>
</organism>
<evidence type="ECO:0000259" key="5">
    <source>
        <dbReference type="SMART" id="SM00864"/>
    </source>
</evidence>
<sequence length="325" mass="35075">VNFYCINTDKVVLNHTQSDESVLIGEQLTHGYGAGADPAVGLLAAQESEAQLIGLIQKCDILLCAAGFGGGTGTGASPYIAKLAQEHNKPVIGIATLPFSSEGEFRRQIAQEGLDEFKQYANAVVTLPNDKLIEVLGSDVGLFDAFKHSNQLLHSLIVALIDMLCHQGLINIDLKDFVRVMDAKGDAVLCVGKCNEESDLQRTLEQTLTNPLISSVDMSTSTGAIIQINCKEEISLGSYDLISSTVCQKVSPSALIICGVSKLEKLQSNYEILVIATGAKPNSYLQDDEKCGATEQRDIQKQQKKDDILDIPTFFRKQSPAPTSK</sequence>
<dbReference type="SUPFAM" id="SSF52490">
    <property type="entry name" value="Tubulin nucleotide-binding domain-like"/>
    <property type="match status" value="1"/>
</dbReference>
<feature type="domain" description="Tubulin/FtsZ GTPase" evidence="5">
    <location>
        <begin position="1"/>
        <end position="168"/>
    </location>
</feature>
<dbReference type="SUPFAM" id="SSF55307">
    <property type="entry name" value="Tubulin C-terminal domain-like"/>
    <property type="match status" value="1"/>
</dbReference>
<dbReference type="PANTHER" id="PTHR30314">
    <property type="entry name" value="CELL DIVISION PROTEIN FTSZ-RELATED"/>
    <property type="match status" value="1"/>
</dbReference>
<evidence type="ECO:0000313" key="7">
    <source>
        <dbReference type="EMBL" id="MFC3031674.1"/>
    </source>
</evidence>
<evidence type="ECO:0000256" key="3">
    <source>
        <dbReference type="ARBA" id="ARBA00023134"/>
    </source>
</evidence>
<dbReference type="InterPro" id="IPR008280">
    <property type="entry name" value="Tub_FtsZ_C"/>
</dbReference>
<dbReference type="InterPro" id="IPR000158">
    <property type="entry name" value="Cell_div_FtsZ"/>
</dbReference>
<dbReference type="Pfam" id="PF00091">
    <property type="entry name" value="Tubulin"/>
    <property type="match status" value="1"/>
</dbReference>
<keyword evidence="7" id="KW-0131">Cell cycle</keyword>
<dbReference type="SMART" id="SM00864">
    <property type="entry name" value="Tubulin"/>
    <property type="match status" value="1"/>
</dbReference>
<dbReference type="InterPro" id="IPR018316">
    <property type="entry name" value="Tubulin/FtsZ_2-layer-sand-dom"/>
</dbReference>
<feature type="compositionally biased region" description="Basic and acidic residues" evidence="4">
    <location>
        <begin position="288"/>
        <end position="308"/>
    </location>
</feature>
<dbReference type="Gene3D" id="3.40.50.1440">
    <property type="entry name" value="Tubulin/FtsZ, GTPase domain"/>
    <property type="match status" value="1"/>
</dbReference>
<protein>
    <submittedName>
        <fullName evidence="7">Cell division protein FtsZ</fullName>
    </submittedName>
</protein>
<evidence type="ECO:0000256" key="2">
    <source>
        <dbReference type="ARBA" id="ARBA00022741"/>
    </source>
</evidence>
<gene>
    <name evidence="7" type="ORF">ACFOEE_03975</name>
</gene>
<dbReference type="InterPro" id="IPR024757">
    <property type="entry name" value="FtsZ_C"/>
</dbReference>
<accession>A0ABV7CGB1</accession>
<dbReference type="Pfam" id="PF12327">
    <property type="entry name" value="FtsZ_C"/>
    <property type="match status" value="1"/>
</dbReference>
<keyword evidence="3" id="KW-0342">GTP-binding</keyword>
<name>A0ABV7CGB1_9GAMM</name>
<keyword evidence="8" id="KW-1185">Reference proteome</keyword>
<dbReference type="PRINTS" id="PR00423">
    <property type="entry name" value="CELLDVISFTSZ"/>
</dbReference>
<dbReference type="InterPro" id="IPR003008">
    <property type="entry name" value="Tubulin_FtsZ_GTPase"/>
</dbReference>
<dbReference type="GO" id="GO:0051301">
    <property type="term" value="P:cell division"/>
    <property type="evidence" value="ECO:0007669"/>
    <property type="project" value="UniProtKB-KW"/>
</dbReference>
<dbReference type="InterPro" id="IPR036525">
    <property type="entry name" value="Tubulin/FtsZ_GTPase_sf"/>
</dbReference>
<evidence type="ECO:0000256" key="4">
    <source>
        <dbReference type="SAM" id="MobiDB-lite"/>
    </source>
</evidence>
<comment type="similarity">
    <text evidence="1">Belongs to the FtsZ family.</text>
</comment>
<dbReference type="EMBL" id="JBHRSD010000008">
    <property type="protein sequence ID" value="MFC3031674.1"/>
    <property type="molecule type" value="Genomic_DNA"/>
</dbReference>
<feature type="non-terminal residue" evidence="7">
    <location>
        <position position="1"/>
    </location>
</feature>